<keyword evidence="1" id="KW-0677">Repeat</keyword>
<feature type="domain" description="Nephrocystin 3-like N-terminal" evidence="3">
    <location>
        <begin position="448"/>
        <end position="633"/>
    </location>
</feature>
<dbReference type="Gene3D" id="3.40.50.300">
    <property type="entry name" value="P-loop containing nucleotide triphosphate hydrolases"/>
    <property type="match status" value="1"/>
</dbReference>
<dbReference type="PANTHER" id="PTHR10039">
    <property type="entry name" value="AMELOGENIN"/>
    <property type="match status" value="1"/>
</dbReference>
<dbReference type="OMA" id="GVFMWAH"/>
<dbReference type="InterPro" id="IPR027417">
    <property type="entry name" value="P-loop_NTPase"/>
</dbReference>
<dbReference type="PANTHER" id="PTHR10039:SF5">
    <property type="entry name" value="NACHT DOMAIN-CONTAINING PROTEIN"/>
    <property type="match status" value="1"/>
</dbReference>
<accession>A0A0F9XHG0</accession>
<dbReference type="Pfam" id="PF00023">
    <property type="entry name" value="Ank"/>
    <property type="match status" value="1"/>
</dbReference>
<dbReference type="AlphaFoldDB" id="A0A0F9XHG0"/>
<protein>
    <recommendedName>
        <fullName evidence="3">Nephrocystin 3-like N-terminal domain-containing protein</fullName>
    </recommendedName>
</protein>
<sequence>MASIPTANQHLPGEKRTFRVRGVPHDWNRDRLRSFLEENGYTSPAVRSLANEIHGRSQTATVTFQGVPSQLQERLADPAKGIGLYVPSSDQHSRPRSLILDTAFLGATALYAPPPKDHKVDLIAISGLGGHPFGSFKERHGEHMWLRDALPYDITEGGVNPYDITEGDANPYDITEGDVKERPVSRVIVYGYCSNLFQSDSFQNLEDLGTAFHRHLRKLAIGRAFKPIVFIAHSLGGLVLKQTLISLYKSKDEEDKKLLREVYGIAFFGVPHDGMDISSLIPMVENGPNRFLLESVGLFSSQILSTQHREFLETLAAQEESKIICFYETRMSPTAIKDENGNWKIAGPAAVLVSKSSATHCREWENGPQFICAIDRTHSEMVKFGPEDDEYEKVIELIQSLVREARQAHQRRYLRHQISPEELQKCLQSLAFEHMQTRASGVSDATLGTCKWLLRHEAYTRWIASDYGLLWIKGKPGSGKSTLLKYVFGHQKTLSSTTNSTANSDLLLSFFFHGRGDELQKTPFGLFRSLLHQVLRRAPDAASKLVDDFTQKCEDIGPYQEKWRWHSDDLWRSFESFLPKVLAIRSVWIFVDALDECGEVNAKDLVRRFKLLIGKIGPLLTSGQNLRICFSCRHYPILSSPGLFEVCLESENRGDISTYVRSELLSFRDLIPTTIPNLIINRASGVFLWAELVMKHVRDLGLNGYGPAKIEAEVDSIPKDLDDLYDGLIHNMTPSSLKLIKWICFARQPLSVAELRWAMAINADYSSLKACQNAEDYIPDDNRMKKQILKLSRGLAEVTTGPNPMVQFIHQSVKDFFIDKGLSKLVKEFVGDSISPDTAIGMSHLELSKICIHYFAMEEIVQLMSDKIKRAFDADFPFLYYAISSWVAHLKESDGHNTSPEGVLKLFARPLYDLLAIWASIYNEMNEHSNGFPVENIHLGHVAARYDIQGLMNAILQSDSVTTIGVDSKDGSGMTPLAWAAQSGHEDMCKLLLATGQVKNNSKNHRNQTPLSAAAKNGHEAVVKFLLTTAQIDINSKDDRGHTALSYATENGRAAVIKLLLVTGQVEINFKGPGDLTPLSVAILKGHEAVFKLLLETGQVDINAKDSHGQTALSFAARSGYETMVKLLLATRQVDINSKDCHGRTALSLAARNGWETIVKLLLATRQVDIDSTDNDGRTALLWAVEYKRAAIVKLLIATGEADINSTDNRGLSPFLVALKQRHPVVLNLLI</sequence>
<dbReference type="InterPro" id="IPR002110">
    <property type="entry name" value="Ankyrin_rpt"/>
</dbReference>
<dbReference type="SUPFAM" id="SSF53474">
    <property type="entry name" value="alpha/beta-Hydrolases"/>
    <property type="match status" value="1"/>
</dbReference>
<reference evidence="5" key="1">
    <citation type="journal article" date="2015" name="Genome Announc.">
        <title>Draft whole-genome sequence of the biocontrol agent Trichoderma harzianum T6776.</title>
        <authorList>
            <person name="Baroncelli R."/>
            <person name="Piaggeschi G."/>
            <person name="Fiorini L."/>
            <person name="Bertolini E."/>
            <person name="Zapparata A."/>
            <person name="Pe M.E."/>
            <person name="Sarrocco S."/>
            <person name="Vannacci G."/>
        </authorList>
    </citation>
    <scope>NUCLEOTIDE SEQUENCE [LARGE SCALE GENOMIC DNA]</scope>
    <source>
        <strain evidence="5">T6776</strain>
    </source>
</reference>
<evidence type="ECO:0000313" key="5">
    <source>
        <dbReference type="Proteomes" id="UP000034112"/>
    </source>
</evidence>
<proteinExistence type="predicted"/>
<evidence type="ECO:0000259" key="3">
    <source>
        <dbReference type="Pfam" id="PF24883"/>
    </source>
</evidence>
<comment type="caution">
    <text evidence="4">The sequence shown here is derived from an EMBL/GenBank/DDBJ whole genome shotgun (WGS) entry which is preliminary data.</text>
</comment>
<dbReference type="PROSITE" id="PS50297">
    <property type="entry name" value="ANK_REP_REGION"/>
    <property type="match status" value="1"/>
</dbReference>
<organism evidence="4 5">
    <name type="scientific">Trichoderma harzianum</name>
    <name type="common">Hypocrea lixii</name>
    <dbReference type="NCBI Taxonomy" id="5544"/>
    <lineage>
        <taxon>Eukaryota</taxon>
        <taxon>Fungi</taxon>
        <taxon>Dikarya</taxon>
        <taxon>Ascomycota</taxon>
        <taxon>Pezizomycotina</taxon>
        <taxon>Sordariomycetes</taxon>
        <taxon>Hypocreomycetidae</taxon>
        <taxon>Hypocreales</taxon>
        <taxon>Hypocreaceae</taxon>
        <taxon>Trichoderma</taxon>
    </lineage>
</organism>
<name>A0A0F9XHG0_TRIHA</name>
<dbReference type="SMART" id="SM00248">
    <property type="entry name" value="ANK"/>
    <property type="match status" value="7"/>
</dbReference>
<dbReference type="PROSITE" id="PS50088">
    <property type="entry name" value="ANK_REPEAT"/>
    <property type="match status" value="1"/>
</dbReference>
<dbReference type="Pfam" id="PF12796">
    <property type="entry name" value="Ank_2"/>
    <property type="match status" value="2"/>
</dbReference>
<gene>
    <name evidence="4" type="ORF">THAR02_03463</name>
</gene>
<dbReference type="InterPro" id="IPR036770">
    <property type="entry name" value="Ankyrin_rpt-contain_sf"/>
</dbReference>
<dbReference type="SUPFAM" id="SSF48403">
    <property type="entry name" value="Ankyrin repeat"/>
    <property type="match status" value="1"/>
</dbReference>
<evidence type="ECO:0000256" key="1">
    <source>
        <dbReference type="ARBA" id="ARBA00022737"/>
    </source>
</evidence>
<evidence type="ECO:0000256" key="2">
    <source>
        <dbReference type="PROSITE-ProRule" id="PRU00023"/>
    </source>
</evidence>
<dbReference type="InterPro" id="IPR056884">
    <property type="entry name" value="NPHP3-like_N"/>
</dbReference>
<dbReference type="Gene3D" id="3.40.50.1820">
    <property type="entry name" value="alpha/beta hydrolase"/>
    <property type="match status" value="1"/>
</dbReference>
<dbReference type="InterPro" id="IPR029058">
    <property type="entry name" value="AB_hydrolase_fold"/>
</dbReference>
<dbReference type="Gene3D" id="1.25.40.20">
    <property type="entry name" value="Ankyrin repeat-containing domain"/>
    <property type="match status" value="2"/>
</dbReference>
<dbReference type="Pfam" id="PF24883">
    <property type="entry name" value="NPHP3_N"/>
    <property type="match status" value="1"/>
</dbReference>
<dbReference type="Proteomes" id="UP000034112">
    <property type="component" value="Unassembled WGS sequence"/>
</dbReference>
<feature type="repeat" description="ANK" evidence="2">
    <location>
        <begin position="972"/>
        <end position="1004"/>
    </location>
</feature>
<evidence type="ECO:0000313" key="4">
    <source>
        <dbReference type="EMBL" id="KKP04456.1"/>
    </source>
</evidence>
<dbReference type="OrthoDB" id="4897745at2759"/>
<keyword evidence="2" id="KW-0040">ANK repeat</keyword>
<dbReference type="EMBL" id="JOKZ01000077">
    <property type="protein sequence ID" value="KKP04456.1"/>
    <property type="molecule type" value="Genomic_DNA"/>
</dbReference>